<dbReference type="GO" id="GO:0032259">
    <property type="term" value="P:methylation"/>
    <property type="evidence" value="ECO:0007669"/>
    <property type="project" value="UniProtKB-KW"/>
</dbReference>
<keyword evidence="4" id="KW-0474">Menaquinone biosynthesis</keyword>
<dbReference type="OrthoDB" id="9808140at2"/>
<dbReference type="HAMAP" id="MF_01813">
    <property type="entry name" value="MenG_UbiE_methyltr"/>
    <property type="match status" value="1"/>
</dbReference>
<keyword evidence="2 4" id="KW-0808">Transferase</keyword>
<dbReference type="UniPathway" id="UPA00079">
    <property type="reaction ID" value="UER00169"/>
</dbReference>
<dbReference type="GO" id="GO:0043770">
    <property type="term" value="F:demethylmenaquinone methyltransferase activity"/>
    <property type="evidence" value="ECO:0007669"/>
    <property type="project" value="UniProtKB-UniRule"/>
</dbReference>
<reference evidence="5 6" key="1">
    <citation type="journal article" date="2018" name="Int. J. Syst. Evol. Microbiol.">
        <title>Bifidobacterium catulorum sp. nov., a novel taxon from the faeces of the baby common marmoset (Callithrix jacchus).</title>
        <authorList>
            <person name="Modesto M."/>
            <person name="Michelini S."/>
            <person name="Oki K."/>
            <person name="Biavati B."/>
            <person name="Watanabe K."/>
            <person name="Mattarelli P."/>
        </authorList>
    </citation>
    <scope>NUCLEOTIDE SEQUENCE [LARGE SCALE GENOMIC DNA]</scope>
    <source>
        <strain evidence="5 6">MRM 8.19</strain>
    </source>
</reference>
<feature type="binding site" evidence="4">
    <location>
        <begin position="116"/>
        <end position="117"/>
    </location>
    <ligand>
        <name>S-adenosyl-L-methionine</name>
        <dbReference type="ChEBI" id="CHEBI:59789"/>
    </ligand>
</feature>
<protein>
    <recommendedName>
        <fullName evidence="4">Demethylmenaquinone methyltransferase</fullName>
        <ecNumber evidence="4">2.1.1.163</ecNumber>
    </recommendedName>
</protein>
<dbReference type="Proteomes" id="UP000245753">
    <property type="component" value="Unassembled WGS sequence"/>
</dbReference>
<dbReference type="NCBIfam" id="TIGR01934">
    <property type="entry name" value="MenG_MenH_UbiE"/>
    <property type="match status" value="1"/>
</dbReference>
<keyword evidence="6" id="KW-1185">Reference proteome</keyword>
<feature type="binding site" evidence="4">
    <location>
        <position position="133"/>
    </location>
    <ligand>
        <name>S-adenosyl-L-methionine</name>
        <dbReference type="ChEBI" id="CHEBI:59789"/>
    </ligand>
</feature>
<dbReference type="EC" id="2.1.1.163" evidence="4"/>
<evidence type="ECO:0000256" key="2">
    <source>
        <dbReference type="ARBA" id="ARBA00022679"/>
    </source>
</evidence>
<dbReference type="SUPFAM" id="SSF53335">
    <property type="entry name" value="S-adenosyl-L-methionine-dependent methyltransferases"/>
    <property type="match status" value="1"/>
</dbReference>
<dbReference type="PANTHER" id="PTHR43591:SF24">
    <property type="entry name" value="2-METHOXY-6-POLYPRENYL-1,4-BENZOQUINOL METHYLASE, MITOCHONDRIAL"/>
    <property type="match status" value="1"/>
</dbReference>
<dbReference type="RefSeq" id="WP_109136675.1">
    <property type="nucleotide sequence ID" value="NZ_QFFN01000003.1"/>
</dbReference>
<feature type="binding site" evidence="4">
    <location>
        <position position="66"/>
    </location>
    <ligand>
        <name>S-adenosyl-L-methionine</name>
        <dbReference type="ChEBI" id="CHEBI:59789"/>
    </ligand>
</feature>
<accession>A0A2U2MUC7</accession>
<dbReference type="PROSITE" id="PS51608">
    <property type="entry name" value="SAM_MT_UBIE"/>
    <property type="match status" value="1"/>
</dbReference>
<dbReference type="PANTHER" id="PTHR43591">
    <property type="entry name" value="METHYLTRANSFERASE"/>
    <property type="match status" value="1"/>
</dbReference>
<dbReference type="Gene3D" id="3.40.50.150">
    <property type="entry name" value="Vaccinia Virus protein VP39"/>
    <property type="match status" value="1"/>
</dbReference>
<sequence length="243" mass="26505">MDTDSLKDVRRQAAMFSTISERYDLVNDLASLGQDLLWRRAAVRAMKASYDGSLVGLRILDVACGTGSSSRAFADEGALVTGCDIADGMLGVARRRERRSRSHGARRPMIRYIAADAMRLPFGDAAFDAVTVSYGLRNMPRPGTALEQMRRVCRPGGRIVVLDFDMPSDPCWRLIYTRYATAVLPVLGGVLGGDRDAYRYLNASIDSWPGRRGVAGMLRDAGWRDVAVRPLSGGIASLCRAVA</sequence>
<comment type="catalytic activity">
    <reaction evidence="4">
        <text>a 2-demethylmenaquinol + S-adenosyl-L-methionine = a menaquinol + S-adenosyl-L-homocysteine + H(+)</text>
        <dbReference type="Rhea" id="RHEA:42640"/>
        <dbReference type="Rhea" id="RHEA-COMP:9539"/>
        <dbReference type="Rhea" id="RHEA-COMP:9563"/>
        <dbReference type="ChEBI" id="CHEBI:15378"/>
        <dbReference type="ChEBI" id="CHEBI:18151"/>
        <dbReference type="ChEBI" id="CHEBI:55437"/>
        <dbReference type="ChEBI" id="CHEBI:57856"/>
        <dbReference type="ChEBI" id="CHEBI:59789"/>
        <dbReference type="EC" id="2.1.1.163"/>
    </reaction>
</comment>
<organism evidence="5 6">
    <name type="scientific">Bifidobacterium catulorum</name>
    <dbReference type="NCBI Taxonomy" id="1630173"/>
    <lineage>
        <taxon>Bacteria</taxon>
        <taxon>Bacillati</taxon>
        <taxon>Actinomycetota</taxon>
        <taxon>Actinomycetes</taxon>
        <taxon>Bifidobacteriales</taxon>
        <taxon>Bifidobacteriaceae</taxon>
        <taxon>Bifidobacterium</taxon>
    </lineage>
</organism>
<gene>
    <name evidence="4" type="primary">menG</name>
    <name evidence="5" type="ORF">DF200_02275</name>
</gene>
<evidence type="ECO:0000313" key="6">
    <source>
        <dbReference type="Proteomes" id="UP000245753"/>
    </source>
</evidence>
<dbReference type="AlphaFoldDB" id="A0A2U2MUC7"/>
<proteinExistence type="inferred from homology"/>
<comment type="similarity">
    <text evidence="4">Belongs to the class I-like SAM-binding methyltransferase superfamily. MenG/UbiE family.</text>
</comment>
<dbReference type="Pfam" id="PF01209">
    <property type="entry name" value="Ubie_methyltran"/>
    <property type="match status" value="1"/>
</dbReference>
<comment type="pathway">
    <text evidence="4">Quinol/quinone metabolism; menaquinone biosynthesis; menaquinol from 1,4-dihydroxy-2-naphthoate: step 2/2.</text>
</comment>
<name>A0A2U2MUC7_9BIFI</name>
<evidence type="ECO:0000256" key="4">
    <source>
        <dbReference type="HAMAP-Rule" id="MF_01813"/>
    </source>
</evidence>
<keyword evidence="1 4" id="KW-0489">Methyltransferase</keyword>
<keyword evidence="3 4" id="KW-0949">S-adenosyl-L-methionine</keyword>
<dbReference type="CDD" id="cd02440">
    <property type="entry name" value="AdoMet_MTases"/>
    <property type="match status" value="1"/>
</dbReference>
<evidence type="ECO:0000313" key="5">
    <source>
        <dbReference type="EMBL" id="PWG60446.1"/>
    </source>
</evidence>
<evidence type="ECO:0000256" key="3">
    <source>
        <dbReference type="ARBA" id="ARBA00022691"/>
    </source>
</evidence>
<dbReference type="GO" id="GO:0009234">
    <property type="term" value="P:menaquinone biosynthetic process"/>
    <property type="evidence" value="ECO:0007669"/>
    <property type="project" value="UniProtKB-UniRule"/>
</dbReference>
<comment type="function">
    <text evidence="4">Methyltransferase required for the conversion of demethylmenaquinol (DMKH2) to menaquinol (MKH2).</text>
</comment>
<comment type="caution">
    <text evidence="5">The sequence shown here is derived from an EMBL/GenBank/DDBJ whole genome shotgun (WGS) entry which is preliminary data.</text>
</comment>
<dbReference type="InterPro" id="IPR029063">
    <property type="entry name" value="SAM-dependent_MTases_sf"/>
</dbReference>
<feature type="binding site" evidence="4">
    <location>
        <position position="84"/>
    </location>
    <ligand>
        <name>S-adenosyl-L-methionine</name>
        <dbReference type="ChEBI" id="CHEBI:59789"/>
    </ligand>
</feature>
<dbReference type="InterPro" id="IPR004033">
    <property type="entry name" value="UbiE/COQ5_MeTrFase"/>
</dbReference>
<evidence type="ECO:0000256" key="1">
    <source>
        <dbReference type="ARBA" id="ARBA00022603"/>
    </source>
</evidence>
<dbReference type="EMBL" id="QFFN01000003">
    <property type="protein sequence ID" value="PWG60446.1"/>
    <property type="molecule type" value="Genomic_DNA"/>
</dbReference>